<evidence type="ECO:0000313" key="2">
    <source>
        <dbReference type="EMBL" id="NZA39327.1"/>
    </source>
</evidence>
<feature type="region of interest" description="Disordered" evidence="1">
    <location>
        <begin position="97"/>
        <end position="121"/>
    </location>
</feature>
<dbReference type="AlphaFoldDB" id="A0A853JS15"/>
<protein>
    <submittedName>
        <fullName evidence="2">Uncharacterized protein</fullName>
    </submittedName>
</protein>
<sequence>MTVDTSAITTQSTTIESGHVKVTGNIAGSVAIKGGNVKAATIGESGATTIDGGTIIGAVADGAKNSEGEPVYPVTLKVSDNPESYKDQALTVLQSKKTSKTSTATRQWEATASGDSFSKDSGSGDGELYVYLPHYPAADTEGYTTMTAMIGTGNFTRNIRANKDSSLTTSLLSDSYQLRLPTTPIAATAKVGHGVTADIKISIDPADGWLYEGRSIDLEISPGDSYRDIWGKYLLKKEGANADAYKPEFWIQTPSGSALSKAGYFGTLTEQSRTSGQTGQLIVPADSRITEGTYKSQLNWKIIPNDPVVGGEK</sequence>
<comment type="caution">
    <text evidence="2">The sequence shown here is derived from an EMBL/GenBank/DDBJ whole genome shotgun (WGS) entry which is preliminary data.</text>
</comment>
<proteinExistence type="predicted"/>
<accession>A0A853JS15</accession>
<organism evidence="2 3">
    <name type="scientific">Eubacterium callanderi</name>
    <dbReference type="NCBI Taxonomy" id="53442"/>
    <lineage>
        <taxon>Bacteria</taxon>
        <taxon>Bacillati</taxon>
        <taxon>Bacillota</taxon>
        <taxon>Clostridia</taxon>
        <taxon>Eubacteriales</taxon>
        <taxon>Eubacteriaceae</taxon>
        <taxon>Eubacterium</taxon>
    </lineage>
</organism>
<gene>
    <name evidence="2" type="ORF">H0N91_14615</name>
</gene>
<reference evidence="2 3" key="1">
    <citation type="submission" date="2020-07" db="EMBL/GenBank/DDBJ databases">
        <title>Organ Donor 1.</title>
        <authorList>
            <person name="Marsh A.J."/>
            <person name="Azcarate-Peril M.A."/>
        </authorList>
    </citation>
    <scope>NUCLEOTIDE SEQUENCE [LARGE SCALE GENOMIC DNA]</scope>
    <source>
        <strain evidence="2 3">AMC0717</strain>
    </source>
</reference>
<name>A0A853JS15_9FIRM</name>
<evidence type="ECO:0000256" key="1">
    <source>
        <dbReference type="SAM" id="MobiDB-lite"/>
    </source>
</evidence>
<dbReference type="EMBL" id="JACCKS010000019">
    <property type="protein sequence ID" value="NZA39327.1"/>
    <property type="molecule type" value="Genomic_DNA"/>
</dbReference>
<dbReference type="Proteomes" id="UP000586254">
    <property type="component" value="Unassembled WGS sequence"/>
</dbReference>
<evidence type="ECO:0000313" key="3">
    <source>
        <dbReference type="Proteomes" id="UP000586254"/>
    </source>
</evidence>
<dbReference type="RefSeq" id="WP_180493793.1">
    <property type="nucleotide sequence ID" value="NZ_JACCKS010000019.1"/>
</dbReference>